<keyword evidence="1" id="KW-1133">Transmembrane helix</keyword>
<keyword evidence="3" id="KW-1185">Reference proteome</keyword>
<organism evidence="2 3">
    <name type="scientific">Pseudomonas agarici</name>
    <dbReference type="NCBI Taxonomy" id="46677"/>
    <lineage>
        <taxon>Bacteria</taxon>
        <taxon>Pseudomonadati</taxon>
        <taxon>Pseudomonadota</taxon>
        <taxon>Gammaproteobacteria</taxon>
        <taxon>Pseudomonadales</taxon>
        <taxon>Pseudomonadaceae</taxon>
        <taxon>Pseudomonas</taxon>
    </lineage>
</organism>
<protein>
    <recommendedName>
        <fullName evidence="4">Lipoprotein</fullName>
    </recommendedName>
</protein>
<feature type="transmembrane region" description="Helical" evidence="1">
    <location>
        <begin position="79"/>
        <end position="98"/>
    </location>
</feature>
<accession>A0A0X1T6F9</accession>
<evidence type="ECO:0000313" key="2">
    <source>
        <dbReference type="EMBL" id="AMB87369.1"/>
    </source>
</evidence>
<feature type="transmembrane region" description="Helical" evidence="1">
    <location>
        <begin position="47"/>
        <end position="67"/>
    </location>
</feature>
<dbReference type="RefSeq" id="WP_060783575.1">
    <property type="nucleotide sequence ID" value="NZ_CP014135.1"/>
</dbReference>
<reference evidence="2 3" key="1">
    <citation type="submission" date="2016-01" db="EMBL/GenBank/DDBJ databases">
        <authorList>
            <person name="McClelland M."/>
            <person name="Jain A."/>
            <person name="Saraogi P."/>
            <person name="Mendelson R."/>
            <person name="Westerman R."/>
            <person name="SanMiguel P."/>
            <person name="Csonka L."/>
        </authorList>
    </citation>
    <scope>NUCLEOTIDE SEQUENCE [LARGE SCALE GENOMIC DNA]</scope>
    <source>
        <strain evidence="2 3">NCPPB 2472</strain>
    </source>
</reference>
<evidence type="ECO:0000313" key="3">
    <source>
        <dbReference type="Proteomes" id="UP000063229"/>
    </source>
</evidence>
<evidence type="ECO:0008006" key="4">
    <source>
        <dbReference type="Google" id="ProtNLM"/>
    </source>
</evidence>
<dbReference type="Proteomes" id="UP000063229">
    <property type="component" value="Chromosome"/>
</dbReference>
<dbReference type="AlphaFoldDB" id="A0A0X1T6F9"/>
<gene>
    <name evidence="2" type="ORF">AWM79_19530</name>
</gene>
<name>A0A0X1T6F9_PSEAA</name>
<keyword evidence="1" id="KW-0812">Transmembrane</keyword>
<sequence length="150" mass="16400">MRQEFNPLLALSRYSFTGGAGVILGCFSIVFTALLLMLTYLPSAPVGVQSTVVVLGGVAVVMAFSFAESAILWGHVHWVWFKVAVLVSCLLLNLPTLLYGAPPVLYILGLVTPLLGLLLLNSTSQRAMRRDVVKLRLWRHHQRCAGHAKS</sequence>
<proteinExistence type="predicted"/>
<feature type="transmembrane region" description="Helical" evidence="1">
    <location>
        <begin position="21"/>
        <end position="41"/>
    </location>
</feature>
<feature type="transmembrane region" description="Helical" evidence="1">
    <location>
        <begin position="104"/>
        <end position="120"/>
    </location>
</feature>
<dbReference type="EMBL" id="CP014135">
    <property type="protein sequence ID" value="AMB87369.1"/>
    <property type="molecule type" value="Genomic_DNA"/>
</dbReference>
<dbReference type="KEGG" id="pagb:AWM79_19530"/>
<keyword evidence="1" id="KW-0472">Membrane</keyword>
<dbReference type="STRING" id="46677.AWM79_19530"/>
<dbReference type="PROSITE" id="PS51257">
    <property type="entry name" value="PROKAR_LIPOPROTEIN"/>
    <property type="match status" value="1"/>
</dbReference>
<evidence type="ECO:0000256" key="1">
    <source>
        <dbReference type="SAM" id="Phobius"/>
    </source>
</evidence>